<dbReference type="AlphaFoldDB" id="A0A644YGA1"/>
<comment type="caution">
    <text evidence="1">The sequence shown here is derived from an EMBL/GenBank/DDBJ whole genome shotgun (WGS) entry which is preliminary data.</text>
</comment>
<sequence>MAGCGLFVAEHGLIKHHFTQQHFRVVDKIGVHGNAVFVLLYGQPRTAFLVRHNLTFPLFQKKNVCGDLGSGNLFERIVRQADCTNQLGFSGNKTAHTGICLIHRKL</sequence>
<organism evidence="1">
    <name type="scientific">bioreactor metagenome</name>
    <dbReference type="NCBI Taxonomy" id="1076179"/>
    <lineage>
        <taxon>unclassified sequences</taxon>
        <taxon>metagenomes</taxon>
        <taxon>ecological metagenomes</taxon>
    </lineage>
</organism>
<proteinExistence type="predicted"/>
<gene>
    <name evidence="1" type="ORF">SDC9_71624</name>
</gene>
<dbReference type="EMBL" id="VSSQ01004423">
    <property type="protein sequence ID" value="MPM25134.1"/>
    <property type="molecule type" value="Genomic_DNA"/>
</dbReference>
<evidence type="ECO:0000313" key="1">
    <source>
        <dbReference type="EMBL" id="MPM25134.1"/>
    </source>
</evidence>
<protein>
    <submittedName>
        <fullName evidence="1">Uncharacterized protein</fullName>
    </submittedName>
</protein>
<name>A0A644YGA1_9ZZZZ</name>
<accession>A0A644YGA1</accession>
<reference evidence="1" key="1">
    <citation type="submission" date="2019-08" db="EMBL/GenBank/DDBJ databases">
        <authorList>
            <person name="Kucharzyk K."/>
            <person name="Murdoch R.W."/>
            <person name="Higgins S."/>
            <person name="Loffler F."/>
        </authorList>
    </citation>
    <scope>NUCLEOTIDE SEQUENCE</scope>
</reference>